<reference evidence="3" key="1">
    <citation type="submission" date="2017-01" db="EMBL/GenBank/DDBJ databases">
        <authorList>
            <person name="Varghese N."/>
            <person name="Submissions S."/>
        </authorList>
    </citation>
    <scope>NUCLEOTIDE SEQUENCE [LARGE SCALE GENOMIC DNA]</scope>
    <source>
        <strain evidence="3">DSM 29430</strain>
    </source>
</reference>
<dbReference type="GO" id="GO:0006629">
    <property type="term" value="P:lipid metabolic process"/>
    <property type="evidence" value="ECO:0007669"/>
    <property type="project" value="InterPro"/>
</dbReference>
<gene>
    <name evidence="2" type="ORF">SAMN05421759_101542</name>
</gene>
<dbReference type="RefSeq" id="WP_076444711.1">
    <property type="nucleotide sequence ID" value="NZ_FTOQ01000001.1"/>
</dbReference>
<dbReference type="SUPFAM" id="SSF51695">
    <property type="entry name" value="PLC-like phosphodiesterases"/>
    <property type="match status" value="1"/>
</dbReference>
<dbReference type="Proteomes" id="UP000186684">
    <property type="component" value="Unassembled WGS sequence"/>
</dbReference>
<dbReference type="AlphaFoldDB" id="A0A1N7K8L8"/>
<accession>A0A1N7K8L8</accession>
<dbReference type="InterPro" id="IPR030395">
    <property type="entry name" value="GP_PDE_dom"/>
</dbReference>
<feature type="domain" description="GP-PDE" evidence="1">
    <location>
        <begin position="11"/>
        <end position="252"/>
    </location>
</feature>
<dbReference type="GO" id="GO:0008081">
    <property type="term" value="F:phosphoric diester hydrolase activity"/>
    <property type="evidence" value="ECO:0007669"/>
    <property type="project" value="InterPro"/>
</dbReference>
<dbReference type="STRING" id="633194.SAMN05421759_101542"/>
<sequence length="252" mass="27040">MQATLPPGFLARPIAHRGLHDVAEGRPENSIAACEAAIEKGYGIEIDLQLSADGQAMVFHDYDLDRLTGAQGKVRDRDAEALSALRLIGSEEGIPTLTDLLKVVSGRVPVLIEFKDQDGAMGPDIGALEAAAAGVLANYRGEIALMSFNPHSVRRLAELMPNLPRGLVTSAFEADDWPDLPEETRAHLAGMPDLEATGAAFISHDRRALHLPRVGEVAAAGLPILCWTVRNPEQEAAARQIAHNITFEGYDA</sequence>
<evidence type="ECO:0000259" key="1">
    <source>
        <dbReference type="PROSITE" id="PS51704"/>
    </source>
</evidence>
<dbReference type="Pfam" id="PF03009">
    <property type="entry name" value="GDPD"/>
    <property type="match status" value="1"/>
</dbReference>
<dbReference type="PANTHER" id="PTHR46211:SF1">
    <property type="entry name" value="GLYCEROPHOSPHODIESTER PHOSPHODIESTERASE, CYTOPLASMIC"/>
    <property type="match status" value="1"/>
</dbReference>
<name>A0A1N7K8L8_9RHOB</name>
<protein>
    <submittedName>
        <fullName evidence="2">Glycerophosphoryl diester phosphodiesterase</fullName>
    </submittedName>
</protein>
<dbReference type="Gene3D" id="3.20.20.190">
    <property type="entry name" value="Phosphatidylinositol (PI) phosphodiesterase"/>
    <property type="match status" value="1"/>
</dbReference>
<keyword evidence="3" id="KW-1185">Reference proteome</keyword>
<evidence type="ECO:0000313" key="3">
    <source>
        <dbReference type="Proteomes" id="UP000186684"/>
    </source>
</evidence>
<dbReference type="PANTHER" id="PTHR46211">
    <property type="entry name" value="GLYCEROPHOSPHORYL DIESTER PHOSPHODIESTERASE"/>
    <property type="match status" value="1"/>
</dbReference>
<dbReference type="PROSITE" id="PS51704">
    <property type="entry name" value="GP_PDE"/>
    <property type="match status" value="1"/>
</dbReference>
<proteinExistence type="predicted"/>
<dbReference type="InterPro" id="IPR017946">
    <property type="entry name" value="PLC-like_Pdiesterase_TIM-brl"/>
</dbReference>
<dbReference type="OrthoDB" id="384721at2"/>
<evidence type="ECO:0000313" key="2">
    <source>
        <dbReference type="EMBL" id="SIS57946.1"/>
    </source>
</evidence>
<dbReference type="EMBL" id="FTOQ01000001">
    <property type="protein sequence ID" value="SIS57946.1"/>
    <property type="molecule type" value="Genomic_DNA"/>
</dbReference>
<organism evidence="2 3">
    <name type="scientific">Roseivivax lentus</name>
    <dbReference type="NCBI Taxonomy" id="633194"/>
    <lineage>
        <taxon>Bacteria</taxon>
        <taxon>Pseudomonadati</taxon>
        <taxon>Pseudomonadota</taxon>
        <taxon>Alphaproteobacteria</taxon>
        <taxon>Rhodobacterales</taxon>
        <taxon>Roseobacteraceae</taxon>
        <taxon>Roseivivax</taxon>
    </lineage>
</organism>